<proteinExistence type="predicted"/>
<evidence type="ECO:0008006" key="3">
    <source>
        <dbReference type="Google" id="ProtNLM"/>
    </source>
</evidence>
<organism evidence="1 2">
    <name type="scientific">Thermosulfidibacter takaii (strain DSM 17441 / JCM 13301 / NBRC 103674 / ABI70S6)</name>
    <dbReference type="NCBI Taxonomy" id="1298851"/>
    <lineage>
        <taxon>Bacteria</taxon>
        <taxon>Pseudomonadati</taxon>
        <taxon>Thermosulfidibacterota</taxon>
        <taxon>Thermosulfidibacteria</taxon>
        <taxon>Thermosulfidibacterales</taxon>
        <taxon>Thermosulfidibacteraceae</taxon>
    </lineage>
</organism>
<evidence type="ECO:0000313" key="1">
    <source>
        <dbReference type="EMBL" id="BAT72377.1"/>
    </source>
</evidence>
<reference evidence="2" key="1">
    <citation type="journal article" date="2018" name="Science">
        <title>A primordial and reversible TCA cycle in a facultatively chemolithoautotrophic thermophile.</title>
        <authorList>
            <person name="Nunoura T."/>
            <person name="Chikaraishi Y."/>
            <person name="Izaki R."/>
            <person name="Suwa T."/>
            <person name="Sato T."/>
            <person name="Harada T."/>
            <person name="Mori K."/>
            <person name="Kato Y."/>
            <person name="Miyazaki M."/>
            <person name="Shimamura S."/>
            <person name="Yanagawa K."/>
            <person name="Shuto A."/>
            <person name="Ohkouchi N."/>
            <person name="Fujita N."/>
            <person name="Takaki Y."/>
            <person name="Atomi H."/>
            <person name="Takai K."/>
        </authorList>
    </citation>
    <scope>NUCLEOTIDE SEQUENCE [LARGE SCALE GENOMIC DNA]</scope>
    <source>
        <strain evidence="2">DSM 17441 / JCM 13301 / NBRC 103674 / ABI70S6</strain>
    </source>
</reference>
<evidence type="ECO:0000313" key="2">
    <source>
        <dbReference type="Proteomes" id="UP000063234"/>
    </source>
</evidence>
<protein>
    <recommendedName>
        <fullName evidence="3">TonB-dependent receptor</fullName>
    </recommendedName>
</protein>
<dbReference type="Proteomes" id="UP000063234">
    <property type="component" value="Chromosome"/>
</dbReference>
<sequence length="140" mass="16431">MDYTTDYHALTLAVSFQPIEKLTLSGSVTYTYSEASFDNVHFKNIIPELRALNPTAPQNYAWGAFTKDWPEHQPTFDEMDNWSDLQIETWEVNLDANYQLTKNLSVDVSFNWQDFNDEEYYIYDGDGTFYWVGATINYKF</sequence>
<dbReference type="Pfam" id="PF11854">
    <property type="entry name" value="MtrB_PioB"/>
    <property type="match status" value="1"/>
</dbReference>
<dbReference type="InterPro" id="IPR020016">
    <property type="entry name" value="Decahaem-assoc_OM_MtrB/PioB"/>
</dbReference>
<dbReference type="AlphaFoldDB" id="A0A0S3QVM6"/>
<gene>
    <name evidence="1" type="ORF">TST_1591</name>
</gene>
<dbReference type="STRING" id="1298851.TST_1591"/>
<dbReference type="SUPFAM" id="SSF56935">
    <property type="entry name" value="Porins"/>
    <property type="match status" value="1"/>
</dbReference>
<dbReference type="KEGG" id="ttk:TST_1591"/>
<dbReference type="Gene3D" id="2.40.160.60">
    <property type="entry name" value="Outer membrane protein transport protein (OMPP1/FadL/TodX)"/>
    <property type="match status" value="1"/>
</dbReference>
<keyword evidence="2" id="KW-1185">Reference proteome</keyword>
<accession>A0A0S3QVM6</accession>
<name>A0A0S3QVM6_THET7</name>
<dbReference type="EMBL" id="AP013035">
    <property type="protein sequence ID" value="BAT72377.1"/>
    <property type="molecule type" value="Genomic_DNA"/>
</dbReference>